<dbReference type="PANTHER" id="PTHR30419">
    <property type="entry name" value="HTH-TYPE TRANSCRIPTIONAL REGULATOR YBHD"/>
    <property type="match status" value="1"/>
</dbReference>
<dbReference type="Pfam" id="PF03466">
    <property type="entry name" value="LysR_substrate"/>
    <property type="match status" value="1"/>
</dbReference>
<name>A0ABR5JWU8_9BACI</name>
<dbReference type="Gene3D" id="1.10.10.10">
    <property type="entry name" value="Winged helix-like DNA-binding domain superfamily/Winged helix DNA-binding domain"/>
    <property type="match status" value="1"/>
</dbReference>
<dbReference type="Gene3D" id="3.40.190.290">
    <property type="match status" value="1"/>
</dbReference>
<keyword evidence="7" id="KW-1185">Reference proteome</keyword>
<dbReference type="Pfam" id="PF00126">
    <property type="entry name" value="HTH_1"/>
    <property type="match status" value="1"/>
</dbReference>
<feature type="domain" description="HTH lysR-type" evidence="5">
    <location>
        <begin position="1"/>
        <end position="58"/>
    </location>
</feature>
<evidence type="ECO:0000256" key="4">
    <source>
        <dbReference type="ARBA" id="ARBA00023163"/>
    </source>
</evidence>
<dbReference type="RefSeq" id="WP_053585170.1">
    <property type="nucleotide sequence ID" value="NZ_LGRV01000007.1"/>
</dbReference>
<evidence type="ECO:0000259" key="5">
    <source>
        <dbReference type="PROSITE" id="PS50931"/>
    </source>
</evidence>
<comment type="similarity">
    <text evidence="1">Belongs to the LysR transcriptional regulatory family.</text>
</comment>
<dbReference type="InterPro" id="IPR050950">
    <property type="entry name" value="HTH-type_LysR_regulators"/>
</dbReference>
<dbReference type="SUPFAM" id="SSF46785">
    <property type="entry name" value="Winged helix' DNA-binding domain"/>
    <property type="match status" value="1"/>
</dbReference>
<keyword evidence="4" id="KW-0804">Transcription</keyword>
<dbReference type="InterPro" id="IPR000847">
    <property type="entry name" value="LysR_HTH_N"/>
</dbReference>
<evidence type="ECO:0000313" key="6">
    <source>
        <dbReference type="EMBL" id="KOS66476.1"/>
    </source>
</evidence>
<dbReference type="PROSITE" id="PS50931">
    <property type="entry name" value="HTH_LYSR"/>
    <property type="match status" value="1"/>
</dbReference>
<sequence>MELRDLNIFMAIVKHGSYTKASEVLFISQPTLSKSVKRLENELQAQLLQRTTRQLQVTDIGSVVYEHGQKILYNLQELGQSIQDIRDVQLGTIKLGIPPLIGTLFFPEIARTFHQQYPKVTLELVERGAKLISELVHSGQVDVAFVVLPIEEPAFTIEQFIEDDFVLYVHKEHPLAQCAEVSVEELKNEKFILFSNEYALHDFVIRACENGGFSPDIVYKSSQWDLIVELIGLNLGLTILPRAIYEKQSNPNVKIIPLTNSLIWKLGLVSLKDRYKSFALQELVKMIRTESWSWQSFIPLKNE</sequence>
<reference evidence="7" key="1">
    <citation type="submission" date="2015-07" db="EMBL/GenBank/DDBJ databases">
        <title>Fjat-14205 dsm 2895.</title>
        <authorList>
            <person name="Liu B."/>
            <person name="Wang J."/>
            <person name="Zhu Y."/>
            <person name="Liu G."/>
            <person name="Chen Q."/>
            <person name="Chen Z."/>
            <person name="Lan J."/>
            <person name="Che J."/>
            <person name="Ge C."/>
            <person name="Shi H."/>
            <person name="Pan Z."/>
            <person name="Liu X."/>
        </authorList>
    </citation>
    <scope>NUCLEOTIDE SEQUENCE [LARGE SCALE GENOMIC DNA]</scope>
    <source>
        <strain evidence="7">DSM 25560</strain>
    </source>
</reference>
<organism evidence="6 7">
    <name type="scientific">Lysinibacillus contaminans</name>
    <dbReference type="NCBI Taxonomy" id="1293441"/>
    <lineage>
        <taxon>Bacteria</taxon>
        <taxon>Bacillati</taxon>
        <taxon>Bacillota</taxon>
        <taxon>Bacilli</taxon>
        <taxon>Bacillales</taxon>
        <taxon>Bacillaceae</taxon>
        <taxon>Lysinibacillus</taxon>
    </lineage>
</organism>
<protein>
    <submittedName>
        <fullName evidence="6">LysR family transcriptional regulator</fullName>
    </submittedName>
</protein>
<dbReference type="InterPro" id="IPR036390">
    <property type="entry name" value="WH_DNA-bd_sf"/>
</dbReference>
<evidence type="ECO:0000256" key="3">
    <source>
        <dbReference type="ARBA" id="ARBA00023125"/>
    </source>
</evidence>
<proteinExistence type="inferred from homology"/>
<evidence type="ECO:0000256" key="2">
    <source>
        <dbReference type="ARBA" id="ARBA00023015"/>
    </source>
</evidence>
<keyword evidence="3" id="KW-0238">DNA-binding</keyword>
<dbReference type="PANTHER" id="PTHR30419:SF8">
    <property type="entry name" value="NITROGEN ASSIMILATION TRANSCRIPTIONAL ACTIVATOR-RELATED"/>
    <property type="match status" value="1"/>
</dbReference>
<evidence type="ECO:0000313" key="7">
    <source>
        <dbReference type="Proteomes" id="UP000050668"/>
    </source>
</evidence>
<dbReference type="CDD" id="cd08438">
    <property type="entry name" value="PBP2_CidR"/>
    <property type="match status" value="1"/>
</dbReference>
<dbReference type="EMBL" id="LGRV01000007">
    <property type="protein sequence ID" value="KOS66476.1"/>
    <property type="molecule type" value="Genomic_DNA"/>
</dbReference>
<dbReference type="SUPFAM" id="SSF53850">
    <property type="entry name" value="Periplasmic binding protein-like II"/>
    <property type="match status" value="1"/>
</dbReference>
<dbReference type="PRINTS" id="PR00039">
    <property type="entry name" value="HTHLYSR"/>
</dbReference>
<evidence type="ECO:0000256" key="1">
    <source>
        <dbReference type="ARBA" id="ARBA00009437"/>
    </source>
</evidence>
<keyword evidence="2" id="KW-0805">Transcription regulation</keyword>
<dbReference type="InterPro" id="IPR036388">
    <property type="entry name" value="WH-like_DNA-bd_sf"/>
</dbReference>
<comment type="caution">
    <text evidence="6">The sequence shown here is derived from an EMBL/GenBank/DDBJ whole genome shotgun (WGS) entry which is preliminary data.</text>
</comment>
<gene>
    <name evidence="6" type="ORF">AEA09_17160</name>
</gene>
<accession>A0ABR5JWU8</accession>
<dbReference type="Proteomes" id="UP000050668">
    <property type="component" value="Unassembled WGS sequence"/>
</dbReference>
<dbReference type="InterPro" id="IPR005119">
    <property type="entry name" value="LysR_subst-bd"/>
</dbReference>